<keyword evidence="1" id="KW-0812">Transmembrane</keyword>
<evidence type="ECO:0000313" key="4">
    <source>
        <dbReference type="Proteomes" id="UP000626092"/>
    </source>
</evidence>
<evidence type="ECO:0000259" key="2">
    <source>
        <dbReference type="Pfam" id="PF23272"/>
    </source>
</evidence>
<reference evidence="3" key="1">
    <citation type="submission" date="2019-11" db="EMBL/GenBank/DDBJ databases">
        <authorList>
            <person name="Liu Y."/>
            <person name="Hou J."/>
            <person name="Li T.-Q."/>
            <person name="Guan C.-H."/>
            <person name="Wu X."/>
            <person name="Wu H.-Z."/>
            <person name="Ling F."/>
            <person name="Zhang R."/>
            <person name="Shi X.-G."/>
            <person name="Ren J.-P."/>
            <person name="Chen E.-F."/>
            <person name="Sun J.-M."/>
        </authorList>
    </citation>
    <scope>NUCLEOTIDE SEQUENCE</scope>
    <source>
        <strain evidence="3">Adult_tree_wgs_1</strain>
        <tissue evidence="3">Leaves</tissue>
    </source>
</reference>
<dbReference type="GO" id="GO:0005794">
    <property type="term" value="C:Golgi apparatus"/>
    <property type="evidence" value="ECO:0007669"/>
    <property type="project" value="TreeGrafter"/>
</dbReference>
<feature type="transmembrane region" description="Helical" evidence="1">
    <location>
        <begin position="30"/>
        <end position="48"/>
    </location>
</feature>
<dbReference type="AlphaFoldDB" id="A0A834LR55"/>
<dbReference type="InterPro" id="IPR055503">
    <property type="entry name" value="DUF7075"/>
</dbReference>
<keyword evidence="4" id="KW-1185">Reference proteome</keyword>
<gene>
    <name evidence="3" type="ORF">RHSIM_Rhsim04G0030900</name>
</gene>
<sequence length="480" mass="54475">MAGRSPLLPATRRFRPDLGQSALASLRNRFFTLFVLGVLIFTYVAVIYQPEDPLFGSSTKITSFLTSTSSATFISDKTIVKTGEDFMVLNQAAVSDSINIADIDRGVMSAILKKKDMHPVLRTVGETVNDSLPVEETAIDSLPVTVGETANDSLPVGETVNDSPPSDVSEASFSSRRYLLYHGGGDRCKSMSHYLWSFMCALGEAQYLNRTLVMDTSICLSSVYTSSHQDEEKKDFRFYFDFDHLKESDSLLDSRQFAFDWTRWHRRNGLKRKVVKDFRTTPTTLSRFDDALVMRKFGSKDSDSYWYNVCKADNESVVEPPWHSVRRSKLLRDVASAITSRLNWDFDSVHVERGDKAKNKELWPNLDADTSPKALLSNLTGKIEDGRSLYVATNEPDTSFFDPLKEKYNTHFLDEYKDLWSEKSKWYKEITKLTDGVPVEFDGYMKISVDMEVFSRGNKQIETFNDLTNDCKDGIKSCTS</sequence>
<dbReference type="EMBL" id="WJXA01000004">
    <property type="protein sequence ID" value="KAF7144793.1"/>
    <property type="molecule type" value="Genomic_DNA"/>
</dbReference>
<protein>
    <recommendedName>
        <fullName evidence="2">DUF7075 domain-containing protein</fullName>
    </recommendedName>
</protein>
<dbReference type="Pfam" id="PF23272">
    <property type="entry name" value="DUF7075"/>
    <property type="match status" value="1"/>
</dbReference>
<organism evidence="3 4">
    <name type="scientific">Rhododendron simsii</name>
    <name type="common">Sims's rhododendron</name>
    <dbReference type="NCBI Taxonomy" id="118357"/>
    <lineage>
        <taxon>Eukaryota</taxon>
        <taxon>Viridiplantae</taxon>
        <taxon>Streptophyta</taxon>
        <taxon>Embryophyta</taxon>
        <taxon>Tracheophyta</taxon>
        <taxon>Spermatophyta</taxon>
        <taxon>Magnoliopsida</taxon>
        <taxon>eudicotyledons</taxon>
        <taxon>Gunneridae</taxon>
        <taxon>Pentapetalae</taxon>
        <taxon>asterids</taxon>
        <taxon>Ericales</taxon>
        <taxon>Ericaceae</taxon>
        <taxon>Ericoideae</taxon>
        <taxon>Rhodoreae</taxon>
        <taxon>Rhododendron</taxon>
    </lineage>
</organism>
<dbReference type="PANTHER" id="PTHR31469:SF2">
    <property type="entry name" value="EXPRESSED PROTEIN"/>
    <property type="match status" value="1"/>
</dbReference>
<proteinExistence type="predicted"/>
<accession>A0A834LR55</accession>
<keyword evidence="1" id="KW-1133">Transmembrane helix</keyword>
<evidence type="ECO:0000313" key="3">
    <source>
        <dbReference type="EMBL" id="KAF7144793.1"/>
    </source>
</evidence>
<evidence type="ECO:0000256" key="1">
    <source>
        <dbReference type="SAM" id="Phobius"/>
    </source>
</evidence>
<dbReference type="PANTHER" id="PTHR31469">
    <property type="entry name" value="OS07G0633600 PROTEIN"/>
    <property type="match status" value="1"/>
</dbReference>
<feature type="domain" description="DUF7075" evidence="2">
    <location>
        <begin position="173"/>
        <end position="463"/>
    </location>
</feature>
<name>A0A834LR55_RHOSS</name>
<dbReference type="OrthoDB" id="1882547at2759"/>
<dbReference type="Proteomes" id="UP000626092">
    <property type="component" value="Unassembled WGS sequence"/>
</dbReference>
<keyword evidence="1" id="KW-0472">Membrane</keyword>
<comment type="caution">
    <text evidence="3">The sequence shown here is derived from an EMBL/GenBank/DDBJ whole genome shotgun (WGS) entry which is preliminary data.</text>
</comment>